<dbReference type="GO" id="GO:0030267">
    <property type="term" value="F:glyoxylate reductase (NADPH) activity"/>
    <property type="evidence" value="ECO:0007669"/>
    <property type="project" value="TreeGrafter"/>
</dbReference>
<reference evidence="6 7" key="1">
    <citation type="submission" date="2020-06" db="EMBL/GenBank/DDBJ databases">
        <title>The yeast mating-type switching endonuclease HO is a domesticated member of an unorthodox homing genetic element family.</title>
        <authorList>
            <person name="Coughlan A.Y."/>
            <person name="Lombardi L."/>
            <person name="Braun-Galleani S."/>
            <person name="Martos A.R."/>
            <person name="Galeote V."/>
            <person name="Bigey F."/>
            <person name="Dequin S."/>
            <person name="Byrne K.P."/>
            <person name="Wolfe K.H."/>
        </authorList>
    </citation>
    <scope>NUCLEOTIDE SEQUENCE [LARGE SCALE GENOMIC DNA]</scope>
    <source>
        <strain evidence="6 7">CBS764</strain>
    </source>
</reference>
<dbReference type="GeneID" id="59324351"/>
<proteinExistence type="inferred from homology"/>
<dbReference type="InterPro" id="IPR050223">
    <property type="entry name" value="D-isomer_2-hydroxyacid_DH"/>
</dbReference>
<dbReference type="SUPFAM" id="SSF52283">
    <property type="entry name" value="Formate/glycerate dehydrogenase catalytic domain-like"/>
    <property type="match status" value="1"/>
</dbReference>
<dbReference type="FunFam" id="3.40.50.720:FF:000026">
    <property type="entry name" value="Glyoxylate/hydroxypyruvate reductase B"/>
    <property type="match status" value="1"/>
</dbReference>
<evidence type="ECO:0008006" key="8">
    <source>
        <dbReference type="Google" id="ProtNLM"/>
    </source>
</evidence>
<dbReference type="EMBL" id="CP059247">
    <property type="protein sequence ID" value="QLL31232.1"/>
    <property type="molecule type" value="Genomic_DNA"/>
</dbReference>
<keyword evidence="7" id="KW-1185">Reference proteome</keyword>
<evidence type="ECO:0000259" key="5">
    <source>
        <dbReference type="Pfam" id="PF02826"/>
    </source>
</evidence>
<dbReference type="GO" id="GO:0005829">
    <property type="term" value="C:cytosol"/>
    <property type="evidence" value="ECO:0007669"/>
    <property type="project" value="TreeGrafter"/>
</dbReference>
<comment type="similarity">
    <text evidence="1 3">Belongs to the D-isomer specific 2-hydroxyacid dehydrogenase family.</text>
</comment>
<evidence type="ECO:0000256" key="2">
    <source>
        <dbReference type="ARBA" id="ARBA00023002"/>
    </source>
</evidence>
<dbReference type="InterPro" id="IPR029753">
    <property type="entry name" value="D-isomer_DH_CS"/>
</dbReference>
<dbReference type="PROSITE" id="PS00670">
    <property type="entry name" value="D_2_HYDROXYACID_DH_2"/>
    <property type="match status" value="1"/>
</dbReference>
<dbReference type="AlphaFoldDB" id="A0A7G3ZCJ6"/>
<protein>
    <recommendedName>
        <fullName evidence="8">Glyoxylate reductase</fullName>
    </recommendedName>
</protein>
<dbReference type="RefSeq" id="XP_037137907.1">
    <property type="nucleotide sequence ID" value="XM_037282012.1"/>
</dbReference>
<dbReference type="Proteomes" id="UP000515788">
    <property type="component" value="Chromosome 2"/>
</dbReference>
<dbReference type="KEGG" id="tgb:HG536_0B00930"/>
<evidence type="ECO:0000256" key="3">
    <source>
        <dbReference type="RuleBase" id="RU003719"/>
    </source>
</evidence>
<dbReference type="InterPro" id="IPR006140">
    <property type="entry name" value="D-isomer_DH_NAD-bd"/>
</dbReference>
<keyword evidence="2 3" id="KW-0560">Oxidoreductase</keyword>
<dbReference type="Pfam" id="PF02826">
    <property type="entry name" value="2-Hacid_dh_C"/>
    <property type="match status" value="1"/>
</dbReference>
<name>A0A7G3ZCJ6_9SACH</name>
<feature type="domain" description="D-isomer specific 2-hydroxyacid dehydrogenase NAD-binding" evidence="5">
    <location>
        <begin position="125"/>
        <end position="303"/>
    </location>
</feature>
<dbReference type="SUPFAM" id="SSF51735">
    <property type="entry name" value="NAD(P)-binding Rossmann-fold domains"/>
    <property type="match status" value="1"/>
</dbReference>
<dbReference type="PANTHER" id="PTHR10996:SF257">
    <property type="entry name" value="GLYOXYLATE REDUCTASE 1"/>
    <property type="match status" value="1"/>
</dbReference>
<dbReference type="Pfam" id="PF00389">
    <property type="entry name" value="2-Hacid_dh"/>
    <property type="match status" value="1"/>
</dbReference>
<feature type="domain" description="D-isomer specific 2-hydroxyacid dehydrogenase catalytic" evidence="4">
    <location>
        <begin position="62"/>
        <end position="331"/>
    </location>
</feature>
<evidence type="ECO:0000256" key="1">
    <source>
        <dbReference type="ARBA" id="ARBA00005854"/>
    </source>
</evidence>
<dbReference type="GO" id="GO:0051287">
    <property type="term" value="F:NAD binding"/>
    <property type="evidence" value="ECO:0007669"/>
    <property type="project" value="InterPro"/>
</dbReference>
<dbReference type="PANTHER" id="PTHR10996">
    <property type="entry name" value="2-HYDROXYACID DEHYDROGENASE-RELATED"/>
    <property type="match status" value="1"/>
</dbReference>
<evidence type="ECO:0000313" key="7">
    <source>
        <dbReference type="Proteomes" id="UP000515788"/>
    </source>
</evidence>
<dbReference type="PROSITE" id="PS00065">
    <property type="entry name" value="D_2_HYDROXYACID_DH_1"/>
    <property type="match status" value="1"/>
</dbReference>
<dbReference type="Gene3D" id="3.40.50.720">
    <property type="entry name" value="NAD(P)-binding Rossmann-like Domain"/>
    <property type="match status" value="2"/>
</dbReference>
<dbReference type="InterPro" id="IPR036291">
    <property type="entry name" value="NAD(P)-bd_dom_sf"/>
</dbReference>
<dbReference type="OrthoDB" id="9991913at2759"/>
<dbReference type="CDD" id="cd12168">
    <property type="entry name" value="Mand_dh_like"/>
    <property type="match status" value="1"/>
</dbReference>
<gene>
    <name evidence="6" type="ORF">HG536_0B00930</name>
</gene>
<evidence type="ECO:0000313" key="6">
    <source>
        <dbReference type="EMBL" id="QLL31232.1"/>
    </source>
</evidence>
<dbReference type="InterPro" id="IPR006139">
    <property type="entry name" value="D-isomer_2_OHA_DH_cat_dom"/>
</dbReference>
<sequence>MSVKPVVLRLGKVAYANEAWKNLAKIANVVTIPESTTREQFLEALKDPQNEVSKTQIITRTFASVKQTGRFDEEIAKSLPSSVVAVCHLGAGYDQIDTKFFSERKIQVTNVPELVNNATADTHVYLLLGALRNFEYGNRTLLAGKWPSAGAAGGAPVGNDPEGKVVGVLGLGGIGRTVVERLKPFGFAKFIYHNRRRLSPELENGCEYVSFDELLAQSDIISVNIPLNGNTRHILNRTAFEKMKDGVVIVNTARGAVIDESALIEALKSGKVRSAGLDVFEDEPHVPQELLDMPQVLGLPHMGTNTFETIKHMEEFIVENVEALIKSGKGLTIVPELQGEPWIEQAKPLV</sequence>
<evidence type="ECO:0000259" key="4">
    <source>
        <dbReference type="Pfam" id="PF00389"/>
    </source>
</evidence>
<dbReference type="InterPro" id="IPR029752">
    <property type="entry name" value="D-isomer_DH_CS1"/>
</dbReference>
<organism evidence="6 7">
    <name type="scientific">Torulaspora globosa</name>
    <dbReference type="NCBI Taxonomy" id="48254"/>
    <lineage>
        <taxon>Eukaryota</taxon>
        <taxon>Fungi</taxon>
        <taxon>Dikarya</taxon>
        <taxon>Ascomycota</taxon>
        <taxon>Saccharomycotina</taxon>
        <taxon>Saccharomycetes</taxon>
        <taxon>Saccharomycetales</taxon>
        <taxon>Saccharomycetaceae</taxon>
        <taxon>Torulaspora</taxon>
    </lineage>
</organism>
<dbReference type="GO" id="GO:0016618">
    <property type="term" value="F:hydroxypyruvate reductase [NAD(P)H] activity"/>
    <property type="evidence" value="ECO:0007669"/>
    <property type="project" value="TreeGrafter"/>
</dbReference>
<dbReference type="PROSITE" id="PS00671">
    <property type="entry name" value="D_2_HYDROXYACID_DH_3"/>
    <property type="match status" value="1"/>
</dbReference>
<accession>A0A7G3ZCJ6</accession>